<feature type="compositionally biased region" description="Basic and acidic residues" evidence="1">
    <location>
        <begin position="111"/>
        <end position="120"/>
    </location>
</feature>
<name>A0A6V0C3A4_9STRA</name>
<feature type="compositionally biased region" description="Basic residues" evidence="1">
    <location>
        <begin position="221"/>
        <end position="235"/>
    </location>
</feature>
<evidence type="ECO:0000313" key="2">
    <source>
        <dbReference type="EMBL" id="CAE0726152.1"/>
    </source>
</evidence>
<evidence type="ECO:0000313" key="3">
    <source>
        <dbReference type="EMBL" id="CAE0726154.1"/>
    </source>
</evidence>
<evidence type="ECO:0000256" key="1">
    <source>
        <dbReference type="SAM" id="MobiDB-lite"/>
    </source>
</evidence>
<feature type="region of interest" description="Disordered" evidence="1">
    <location>
        <begin position="64"/>
        <end position="129"/>
    </location>
</feature>
<feature type="region of interest" description="Disordered" evidence="1">
    <location>
        <begin position="1"/>
        <end position="21"/>
    </location>
</feature>
<protein>
    <submittedName>
        <fullName evidence="2">Uncharacterized protein</fullName>
    </submittedName>
</protein>
<gene>
    <name evidence="2" type="ORF">PAUS00366_LOCUS18909</name>
    <name evidence="3" type="ORF">PAUS00366_LOCUS18911</name>
</gene>
<dbReference type="AlphaFoldDB" id="A0A6V0C3A4"/>
<sequence>MARILRKHHHHHHPPNRTHRFRRKYPRMIYFLHIHKSAGSFVCKQAFRNQLAADYKRNCNVRDDQRCCSSENGSGKKPRVRVAGEERDRDHHATNDHDHDHDHPTTSTTHHHNETEDDAARASSSSTSFSDTFSARRQIAFARTAPYDLVAAEKELPEILLPDHYDYVVSLRNSRDRYASHWNHLMRAAVAVAVPAPNEPQRNKRQRKQQRRQQQLQLQQRRQRAITRGKRRQRRHNDNDNDNDNDNSELIIEQWTDKDFMPEYFLNGNYGDAPNFYFAGKEKPIANQTWWEWHSKQERFGPKRLKDQTQINSHRYRQTRFLSRCMERLRDKYIDDDDDDGNKNGKKTKPRVWMSTIDTDEYLAINPWMMPEIIKSSGSSPITAAALRLEPGSVFRWWIDHQRNRTRKRKKRRASITTKTRQHPASSFASTSNPICRQIPRLLFGSVEMSNIAEDVTSGFVRASKIDTTTKMKTRMDNHEEEQEFRFVKNLPRPESPMESLRWKYHAAPDDERNFQQKVVLDVHNIPEDDEIWSDHVYSVHRPSQKLCPPETVNNWNGALLVPNNENSHPDPDKDYESTVVDASPVVAYHYIGSEDRYFQRKNDLRRNRKRYRERSNITFARDDSGWIDQWLERFVETVGVQTAAALLVPSTKK</sequence>
<feature type="region of interest" description="Disordered" evidence="1">
    <location>
        <begin position="406"/>
        <end position="431"/>
    </location>
</feature>
<dbReference type="EMBL" id="HBIX01028020">
    <property type="protein sequence ID" value="CAE0726152.1"/>
    <property type="molecule type" value="Transcribed_RNA"/>
</dbReference>
<organism evidence="2">
    <name type="scientific">Pseudo-nitzschia australis</name>
    <dbReference type="NCBI Taxonomy" id="44445"/>
    <lineage>
        <taxon>Eukaryota</taxon>
        <taxon>Sar</taxon>
        <taxon>Stramenopiles</taxon>
        <taxon>Ochrophyta</taxon>
        <taxon>Bacillariophyta</taxon>
        <taxon>Bacillariophyceae</taxon>
        <taxon>Bacillariophycidae</taxon>
        <taxon>Bacillariales</taxon>
        <taxon>Bacillariaceae</taxon>
        <taxon>Pseudo-nitzschia</taxon>
    </lineage>
</organism>
<feature type="region of interest" description="Disordered" evidence="1">
    <location>
        <begin position="194"/>
        <end position="248"/>
    </location>
</feature>
<feature type="compositionally biased region" description="Basic and acidic residues" evidence="1">
    <location>
        <begin position="82"/>
        <end position="104"/>
    </location>
</feature>
<accession>A0A6V0C3A4</accession>
<proteinExistence type="predicted"/>
<dbReference type="EMBL" id="HBIX01028022">
    <property type="protein sequence ID" value="CAE0726154.1"/>
    <property type="molecule type" value="Transcribed_RNA"/>
</dbReference>
<reference evidence="2" key="1">
    <citation type="submission" date="2021-01" db="EMBL/GenBank/DDBJ databases">
        <authorList>
            <person name="Corre E."/>
            <person name="Pelletier E."/>
            <person name="Niang G."/>
            <person name="Scheremetjew M."/>
            <person name="Finn R."/>
            <person name="Kale V."/>
            <person name="Holt S."/>
            <person name="Cochrane G."/>
            <person name="Meng A."/>
            <person name="Brown T."/>
            <person name="Cohen L."/>
        </authorList>
    </citation>
    <scope>NUCLEOTIDE SEQUENCE</scope>
    <source>
        <strain evidence="2">10249 10 AB</strain>
    </source>
</reference>